<dbReference type="Pfam" id="PF00311">
    <property type="entry name" value="PEPcase"/>
    <property type="match status" value="1"/>
</dbReference>
<dbReference type="PROSITE" id="PS00781">
    <property type="entry name" value="PEPCASE_1"/>
    <property type="match status" value="1"/>
</dbReference>
<dbReference type="PANTHER" id="PTHR30523:SF6">
    <property type="entry name" value="PHOSPHOENOLPYRUVATE CARBOXYLASE"/>
    <property type="match status" value="1"/>
</dbReference>
<keyword evidence="6 9" id="KW-0456">Lyase</keyword>
<comment type="function">
    <text evidence="1 9">Forms oxaloacetate, a four-carbon dicarboxylic acid source for the tricarboxylic acid cycle.</text>
</comment>
<comment type="caution">
    <text evidence="12">The sequence shown here is derived from an EMBL/GenBank/DDBJ whole genome shotgun (WGS) entry which is preliminary data.</text>
</comment>
<comment type="similarity">
    <text evidence="2 9">Belongs to the PEPCase type 1 family.</text>
</comment>
<feature type="active site" evidence="9">
    <location>
        <position position="608"/>
    </location>
</feature>
<dbReference type="RefSeq" id="WP_344719900.1">
    <property type="nucleotide sequence ID" value="NZ_BAAAUS010000006.1"/>
</dbReference>
<dbReference type="PANTHER" id="PTHR30523">
    <property type="entry name" value="PHOSPHOENOLPYRUVATE CARBOXYLASE"/>
    <property type="match status" value="1"/>
</dbReference>
<accession>A0ABW4ETY6</accession>
<comment type="cofactor">
    <cofactor evidence="9">
        <name>Mg(2+)</name>
        <dbReference type="ChEBI" id="CHEBI:18420"/>
    </cofactor>
</comment>
<evidence type="ECO:0000313" key="13">
    <source>
        <dbReference type="Proteomes" id="UP001597114"/>
    </source>
</evidence>
<evidence type="ECO:0000256" key="1">
    <source>
        <dbReference type="ARBA" id="ARBA00003670"/>
    </source>
</evidence>
<evidence type="ECO:0000256" key="3">
    <source>
        <dbReference type="ARBA" id="ARBA00012305"/>
    </source>
</evidence>
<dbReference type="NCBIfam" id="NF000584">
    <property type="entry name" value="PRK00009.1"/>
    <property type="match status" value="1"/>
</dbReference>
<dbReference type="InterPro" id="IPR018129">
    <property type="entry name" value="PEP_COase_Lys_AS"/>
</dbReference>
<dbReference type="EC" id="4.1.1.31" evidence="3 9"/>
<keyword evidence="13" id="KW-1185">Reference proteome</keyword>
<sequence length="946" mass="103470">MSDLARSTFDTGPPDLSPSDAATARPDGAPRDVAAHAGVTSASGHEALRADIRRLSTMLGQTLAHHGGPELLELVEQVRRLSRSAITAGGDGDAEVTTLLSGLDTGTAVSLARAFSQYFQLANIAEQRHRARELAGSAPDGRGPLRRLMERLARSTDEGGPDHAEVQAVLARTELRPVFTAHPTESSRQSVLAIVRRVATALDRGAPDEELAALVDLLWQTDELRPDKPTVADEARAIGWYMEQLGRTAVPELLGEFEREVRAAGFTVPEGARPLALGCWVGGDRDGNPNVTPAVTREVLELYSDRAIRIHEGLVEDLVSELSISTRVIGVSEELRSSLARDRRALPRIHDRFIRLNAHEPYRLKLSYVRARLANTHARIKQHGEHQAGRDYLGSQAYVDDLAVIDRSLRAHLGGRIADGTLARALRTARALGLHLAELDVREHSARHHEALGAVYDALGELPKPYADLSREERTQLLAHELEGGRPLVRRHYGLPADAVDVLATFDMLHDVQHEYGQEAARTYIVSMCQGVDDVLAVAVLAREAFMVELHRNPRSSIDLVPLFETVEELSQAGELLDRLLSVPGYRQHVRNRGDLQEVMLGYSDSNKGAGITTSQWEIHRAQRQLRDIGAKHGVGLRLFHGRGGSVGRGGGPAAEAVASAPFGSVDATMKVTEQGEVISDKYSLPALAHDNLETMLAAVLEATLLHQSARWGGAKLDRWDEVMDVVSDAARDAYRGLVGRPGLPEFFSSATPVDELGRLNVGSRPSRRPGRGAPTLDDLRAIPWVFGWTQTRMVVPGWYGLGTGLRAARTAGYGEVLDEMREWAFFTNLLGNVEMTLTKTDLRIAGFYVSELVEPDLHPIFDDIVAEHERTLGEVLRLTGSSTLLARHPVLRNTLAVRAAYLEPLHHLQVELLSRRRATDEPDPDLHRALLLTINGIAAGLRNTG</sequence>
<protein>
    <recommendedName>
        <fullName evidence="4 9">Phosphoenolpyruvate carboxylase</fullName>
        <shortName evidence="9">PEPC</shortName>
        <shortName evidence="9">PEPCase</shortName>
        <ecNumber evidence="3 9">4.1.1.31</ecNumber>
    </recommendedName>
</protein>
<dbReference type="Gene3D" id="1.20.1440.90">
    <property type="entry name" value="Phosphoenolpyruvate/pyruvate domain"/>
    <property type="match status" value="1"/>
</dbReference>
<evidence type="ECO:0000256" key="4">
    <source>
        <dbReference type="ARBA" id="ARBA00022419"/>
    </source>
</evidence>
<dbReference type="InterPro" id="IPR022805">
    <property type="entry name" value="PEP_COase_bac/pln-type"/>
</dbReference>
<evidence type="ECO:0000256" key="10">
    <source>
        <dbReference type="PROSITE-ProRule" id="PRU10111"/>
    </source>
</evidence>
<dbReference type="PRINTS" id="PR00150">
    <property type="entry name" value="PEPCARBXLASE"/>
</dbReference>
<comment type="subunit">
    <text evidence="9">Homotetramer.</text>
</comment>
<name>A0ABW4ETY6_9PSEU</name>
<organism evidence="12 13">
    <name type="scientific">Pseudonocardia yunnanensis</name>
    <dbReference type="NCBI Taxonomy" id="58107"/>
    <lineage>
        <taxon>Bacteria</taxon>
        <taxon>Bacillati</taxon>
        <taxon>Actinomycetota</taxon>
        <taxon>Actinomycetes</taxon>
        <taxon>Pseudonocardiales</taxon>
        <taxon>Pseudonocardiaceae</taxon>
        <taxon>Pseudonocardia</taxon>
    </lineage>
</organism>
<comment type="catalytic activity">
    <reaction evidence="8 9">
        <text>oxaloacetate + phosphate = phosphoenolpyruvate + hydrogencarbonate</text>
        <dbReference type="Rhea" id="RHEA:28370"/>
        <dbReference type="ChEBI" id="CHEBI:16452"/>
        <dbReference type="ChEBI" id="CHEBI:17544"/>
        <dbReference type="ChEBI" id="CHEBI:43474"/>
        <dbReference type="ChEBI" id="CHEBI:58702"/>
        <dbReference type="EC" id="4.1.1.31"/>
    </reaction>
</comment>
<feature type="active site" evidence="9 10">
    <location>
        <position position="182"/>
    </location>
</feature>
<dbReference type="EMBL" id="JBHUCO010000012">
    <property type="protein sequence ID" value="MFD1517922.1"/>
    <property type="molecule type" value="Genomic_DNA"/>
</dbReference>
<evidence type="ECO:0000256" key="11">
    <source>
        <dbReference type="SAM" id="MobiDB-lite"/>
    </source>
</evidence>
<keyword evidence="5 9" id="KW-0460">Magnesium</keyword>
<evidence type="ECO:0000256" key="9">
    <source>
        <dbReference type="HAMAP-Rule" id="MF_00595"/>
    </source>
</evidence>
<evidence type="ECO:0000256" key="2">
    <source>
        <dbReference type="ARBA" id="ARBA00008346"/>
    </source>
</evidence>
<evidence type="ECO:0000256" key="8">
    <source>
        <dbReference type="ARBA" id="ARBA00048995"/>
    </source>
</evidence>
<keyword evidence="7 9" id="KW-0120">Carbon dioxide fixation</keyword>
<dbReference type="InterPro" id="IPR021135">
    <property type="entry name" value="PEP_COase"/>
</dbReference>
<evidence type="ECO:0000256" key="7">
    <source>
        <dbReference type="ARBA" id="ARBA00023300"/>
    </source>
</evidence>
<evidence type="ECO:0000256" key="5">
    <source>
        <dbReference type="ARBA" id="ARBA00022842"/>
    </source>
</evidence>
<dbReference type="InterPro" id="IPR015813">
    <property type="entry name" value="Pyrv/PenolPyrv_kinase-like_dom"/>
</dbReference>
<evidence type="ECO:0000256" key="6">
    <source>
        <dbReference type="ARBA" id="ARBA00023239"/>
    </source>
</evidence>
<proteinExistence type="inferred from homology"/>
<dbReference type="GO" id="GO:0008964">
    <property type="term" value="F:phosphoenolpyruvate carboxylase activity"/>
    <property type="evidence" value="ECO:0007669"/>
    <property type="project" value="UniProtKB-EC"/>
</dbReference>
<reference evidence="13" key="1">
    <citation type="journal article" date="2019" name="Int. J. Syst. Evol. Microbiol.">
        <title>The Global Catalogue of Microorganisms (GCM) 10K type strain sequencing project: providing services to taxonomists for standard genome sequencing and annotation.</title>
        <authorList>
            <consortium name="The Broad Institute Genomics Platform"/>
            <consortium name="The Broad Institute Genome Sequencing Center for Infectious Disease"/>
            <person name="Wu L."/>
            <person name="Ma J."/>
        </authorList>
    </citation>
    <scope>NUCLEOTIDE SEQUENCE [LARGE SCALE GENOMIC DNA]</scope>
    <source>
        <strain evidence="13">CCM 7043</strain>
    </source>
</reference>
<dbReference type="Proteomes" id="UP001597114">
    <property type="component" value="Unassembled WGS sequence"/>
</dbReference>
<dbReference type="HAMAP" id="MF_00595">
    <property type="entry name" value="PEPcase_type1"/>
    <property type="match status" value="1"/>
</dbReference>
<gene>
    <name evidence="9 12" type="primary">ppc</name>
    <name evidence="12" type="ORF">ACFSJD_10510</name>
</gene>
<feature type="region of interest" description="Disordered" evidence="11">
    <location>
        <begin position="1"/>
        <end position="32"/>
    </location>
</feature>
<dbReference type="SUPFAM" id="SSF51621">
    <property type="entry name" value="Phosphoenolpyruvate/pyruvate domain"/>
    <property type="match status" value="1"/>
</dbReference>
<evidence type="ECO:0000313" key="12">
    <source>
        <dbReference type="EMBL" id="MFD1517922.1"/>
    </source>
</evidence>